<reference evidence="1 2" key="1">
    <citation type="submission" date="2023-10" db="EMBL/GenBank/DDBJ databases">
        <title>Draft genome sequence of Xylaria bambusicola isolate GMP-LS, the root and basal stem rot pathogen of sugarcane in Indonesia.</title>
        <authorList>
            <person name="Selvaraj P."/>
            <person name="Muralishankar V."/>
            <person name="Muruganantham S."/>
            <person name="Sp S."/>
            <person name="Haryani S."/>
            <person name="Lau K.J.X."/>
            <person name="Naqvi N.I."/>
        </authorList>
    </citation>
    <scope>NUCLEOTIDE SEQUENCE [LARGE SCALE GENOMIC DNA]</scope>
    <source>
        <strain evidence="1">GMP-LS</strain>
    </source>
</reference>
<comment type="caution">
    <text evidence="1">The sequence shown here is derived from an EMBL/GenBank/DDBJ whole genome shotgun (WGS) entry which is preliminary data.</text>
</comment>
<organism evidence="1 2">
    <name type="scientific">Xylaria bambusicola</name>
    <dbReference type="NCBI Taxonomy" id="326684"/>
    <lineage>
        <taxon>Eukaryota</taxon>
        <taxon>Fungi</taxon>
        <taxon>Dikarya</taxon>
        <taxon>Ascomycota</taxon>
        <taxon>Pezizomycotina</taxon>
        <taxon>Sordariomycetes</taxon>
        <taxon>Xylariomycetidae</taxon>
        <taxon>Xylariales</taxon>
        <taxon>Xylariaceae</taxon>
        <taxon>Xylaria</taxon>
    </lineage>
</organism>
<name>A0AAN7USR2_9PEZI</name>
<dbReference type="Proteomes" id="UP001305414">
    <property type="component" value="Unassembled WGS sequence"/>
</dbReference>
<accession>A0AAN7USR2</accession>
<protein>
    <submittedName>
        <fullName evidence="1">Uncharacterized protein</fullName>
    </submittedName>
</protein>
<keyword evidence="2" id="KW-1185">Reference proteome</keyword>
<evidence type="ECO:0000313" key="2">
    <source>
        <dbReference type="Proteomes" id="UP001305414"/>
    </source>
</evidence>
<dbReference type="AlphaFoldDB" id="A0AAN7USR2"/>
<proteinExistence type="predicted"/>
<sequence>METSGSENNCQDARVDTPCFPRVECHNSSRCEGRRAHPIGMLTIKAVDPKITKYVRATYFNHFGIEKIRSGIEYLWDDGITVVDKEK</sequence>
<evidence type="ECO:0000313" key="1">
    <source>
        <dbReference type="EMBL" id="KAK5633129.1"/>
    </source>
</evidence>
<dbReference type="EMBL" id="JAWHQM010000030">
    <property type="protein sequence ID" value="KAK5633129.1"/>
    <property type="molecule type" value="Genomic_DNA"/>
</dbReference>
<gene>
    <name evidence="1" type="ORF">RRF57_008843</name>
</gene>